<proteinExistence type="predicted"/>
<sequence>MAGTNNAEDVAPWHTRECRREEKGKGLTGDKKSSEVMKFRMPAERMAAWKCSAAVAHTGAGNSVGVGGTTIVAWWQHQQAHCRAAGSAMAR</sequence>
<feature type="compositionally biased region" description="Basic and acidic residues" evidence="1">
    <location>
        <begin position="14"/>
        <end position="34"/>
    </location>
</feature>
<evidence type="ECO:0000256" key="1">
    <source>
        <dbReference type="SAM" id="MobiDB-lite"/>
    </source>
</evidence>
<gene>
    <name evidence="2" type="ORF">E2562_034427</name>
</gene>
<dbReference type="Proteomes" id="UP000479710">
    <property type="component" value="Unassembled WGS sequence"/>
</dbReference>
<name>A0A6G1BQD3_9ORYZ</name>
<feature type="region of interest" description="Disordered" evidence="1">
    <location>
        <begin position="1"/>
        <end position="34"/>
    </location>
</feature>
<comment type="caution">
    <text evidence="2">The sequence shown here is derived from an EMBL/GenBank/DDBJ whole genome shotgun (WGS) entry which is preliminary data.</text>
</comment>
<dbReference type="AlphaFoldDB" id="A0A6G1BQD3"/>
<evidence type="ECO:0000313" key="2">
    <source>
        <dbReference type="EMBL" id="KAF0889971.1"/>
    </source>
</evidence>
<keyword evidence="3" id="KW-1185">Reference proteome</keyword>
<evidence type="ECO:0000313" key="3">
    <source>
        <dbReference type="Proteomes" id="UP000479710"/>
    </source>
</evidence>
<accession>A0A6G1BQD3</accession>
<protein>
    <submittedName>
        <fullName evidence="2">Uncharacterized protein</fullName>
    </submittedName>
</protein>
<dbReference type="EMBL" id="SPHZ02000012">
    <property type="protein sequence ID" value="KAF0889971.1"/>
    <property type="molecule type" value="Genomic_DNA"/>
</dbReference>
<reference evidence="2 3" key="1">
    <citation type="submission" date="2019-11" db="EMBL/GenBank/DDBJ databases">
        <title>Whole genome sequence of Oryza granulata.</title>
        <authorList>
            <person name="Li W."/>
        </authorList>
    </citation>
    <scope>NUCLEOTIDE SEQUENCE [LARGE SCALE GENOMIC DNA]</scope>
    <source>
        <strain evidence="3">cv. Menghai</strain>
        <tissue evidence="2">Leaf</tissue>
    </source>
</reference>
<organism evidence="2 3">
    <name type="scientific">Oryza meyeriana var. granulata</name>
    <dbReference type="NCBI Taxonomy" id="110450"/>
    <lineage>
        <taxon>Eukaryota</taxon>
        <taxon>Viridiplantae</taxon>
        <taxon>Streptophyta</taxon>
        <taxon>Embryophyta</taxon>
        <taxon>Tracheophyta</taxon>
        <taxon>Spermatophyta</taxon>
        <taxon>Magnoliopsida</taxon>
        <taxon>Liliopsida</taxon>
        <taxon>Poales</taxon>
        <taxon>Poaceae</taxon>
        <taxon>BOP clade</taxon>
        <taxon>Oryzoideae</taxon>
        <taxon>Oryzeae</taxon>
        <taxon>Oryzinae</taxon>
        <taxon>Oryza</taxon>
        <taxon>Oryza meyeriana</taxon>
    </lineage>
</organism>